<evidence type="ECO:0008006" key="3">
    <source>
        <dbReference type="Google" id="ProtNLM"/>
    </source>
</evidence>
<dbReference type="Pfam" id="PF11625">
    <property type="entry name" value="DUF3253"/>
    <property type="match status" value="1"/>
</dbReference>
<dbReference type="Proteomes" id="UP001501599">
    <property type="component" value="Unassembled WGS sequence"/>
</dbReference>
<accession>A0ABP5MJC9</accession>
<reference evidence="2" key="1">
    <citation type="journal article" date="2019" name="Int. J. Syst. Evol. Microbiol.">
        <title>The Global Catalogue of Microorganisms (GCM) 10K type strain sequencing project: providing services to taxonomists for standard genome sequencing and annotation.</title>
        <authorList>
            <consortium name="The Broad Institute Genomics Platform"/>
            <consortium name="The Broad Institute Genome Sequencing Center for Infectious Disease"/>
            <person name="Wu L."/>
            <person name="Ma J."/>
        </authorList>
    </citation>
    <scope>NUCLEOTIDE SEQUENCE [LARGE SCALE GENOMIC DNA]</scope>
    <source>
        <strain evidence="2">JCM 16026</strain>
    </source>
</reference>
<evidence type="ECO:0000313" key="1">
    <source>
        <dbReference type="EMBL" id="GAA2174754.1"/>
    </source>
</evidence>
<gene>
    <name evidence="1" type="ORF">GCM10009846_21920</name>
</gene>
<dbReference type="EMBL" id="BAAAQT010000006">
    <property type="protein sequence ID" value="GAA2174754.1"/>
    <property type="molecule type" value="Genomic_DNA"/>
</dbReference>
<dbReference type="InterPro" id="IPR036390">
    <property type="entry name" value="WH_DNA-bd_sf"/>
</dbReference>
<proteinExistence type="predicted"/>
<dbReference type="Gene3D" id="1.10.10.10">
    <property type="entry name" value="Winged helix-like DNA-binding domain superfamily/Winged helix DNA-binding domain"/>
    <property type="match status" value="1"/>
</dbReference>
<dbReference type="InterPro" id="IPR036388">
    <property type="entry name" value="WH-like_DNA-bd_sf"/>
</dbReference>
<sequence>MARIRDRRSMTDDAELERTMLRLVDERAPDRTICPSDVARAVGDADTWRDLMDATRAVAARLADAGEVEVTQRGSVVDVRTARGPVRIRRPR</sequence>
<comment type="caution">
    <text evidence="1">The sequence shown here is derived from an EMBL/GenBank/DDBJ whole genome shotgun (WGS) entry which is preliminary data.</text>
</comment>
<name>A0ABP5MJC9_9MICO</name>
<dbReference type="SUPFAM" id="SSF46785">
    <property type="entry name" value="Winged helix' DNA-binding domain"/>
    <property type="match status" value="1"/>
</dbReference>
<evidence type="ECO:0000313" key="2">
    <source>
        <dbReference type="Proteomes" id="UP001501599"/>
    </source>
</evidence>
<keyword evidence="2" id="KW-1185">Reference proteome</keyword>
<protein>
    <recommendedName>
        <fullName evidence="3">DUF3253 domain-containing protein</fullName>
    </recommendedName>
</protein>
<dbReference type="InterPro" id="IPR021660">
    <property type="entry name" value="DUF3253"/>
</dbReference>
<organism evidence="1 2">
    <name type="scientific">Agrococcus versicolor</name>
    <dbReference type="NCBI Taxonomy" id="501482"/>
    <lineage>
        <taxon>Bacteria</taxon>
        <taxon>Bacillati</taxon>
        <taxon>Actinomycetota</taxon>
        <taxon>Actinomycetes</taxon>
        <taxon>Micrococcales</taxon>
        <taxon>Microbacteriaceae</taxon>
        <taxon>Agrococcus</taxon>
    </lineage>
</organism>